<proteinExistence type="predicted"/>
<evidence type="ECO:0000313" key="1">
    <source>
        <dbReference type="EMBL" id="CTQ45757.1"/>
    </source>
</evidence>
<sequence length="337" mass="34388">MGFVRAKRSHGVAGYGNTFSDADTLTASASVIGGASVSGSANYSASASGYVSRSPMTSGEYREPAIRRAAVVSTPLVTFSSPIPGGGVDVYDEGNLVLHSVRELDFRGSEVSATDLGGGRAGIFVPSLTFNPALQVRFAGGLFNGQSVAEAGYIASGLTISWASNDPVNAPITGFDSLTLGSAPIALDGGGNATNGGVYTGPVDEASAGAGLSVRLISSLGTSTLAQALSWQWRIYHGNDPSPTIDEAGILALPSTSLSGSRAGTRAFSAAAGNHKWIAYPAAYGLATRFWDTATGFDVPFEAPLSVAVTNSFGAMTSYLAYRSTFQLGGAISIRVE</sequence>
<evidence type="ECO:0000313" key="2">
    <source>
        <dbReference type="Proteomes" id="UP000048926"/>
    </source>
</evidence>
<dbReference type="EMBL" id="CXST01000002">
    <property type="protein sequence ID" value="CTQ45757.1"/>
    <property type="molecule type" value="Genomic_DNA"/>
</dbReference>
<keyword evidence="2" id="KW-1185">Reference proteome</keyword>
<dbReference type="AlphaFoldDB" id="A0A0M6Y905"/>
<organism evidence="1 2">
    <name type="scientific">Roseibium aggregatum</name>
    <dbReference type="NCBI Taxonomy" id="187304"/>
    <lineage>
        <taxon>Bacteria</taxon>
        <taxon>Pseudomonadati</taxon>
        <taxon>Pseudomonadota</taxon>
        <taxon>Alphaproteobacteria</taxon>
        <taxon>Hyphomicrobiales</taxon>
        <taxon>Stappiaceae</taxon>
        <taxon>Roseibium</taxon>
    </lineage>
</organism>
<dbReference type="Proteomes" id="UP000048926">
    <property type="component" value="Unassembled WGS sequence"/>
</dbReference>
<dbReference type="RefSeq" id="WP_145903749.1">
    <property type="nucleotide sequence ID" value="NZ_CXST01000002.1"/>
</dbReference>
<accession>A0A0M6Y905</accession>
<gene>
    <name evidence="1" type="ORF">LAL4801_04212</name>
</gene>
<name>A0A0M6Y905_9HYPH</name>
<protein>
    <submittedName>
        <fullName evidence="1">Uncharacterized protein</fullName>
    </submittedName>
</protein>
<reference evidence="2" key="1">
    <citation type="submission" date="2015-07" db="EMBL/GenBank/DDBJ databases">
        <authorList>
            <person name="Rodrigo-Torres Lidia"/>
            <person name="Arahal R.David."/>
        </authorList>
    </citation>
    <scope>NUCLEOTIDE SEQUENCE [LARGE SCALE GENOMIC DNA]</scope>
    <source>
        <strain evidence="2">CECT 4801</strain>
    </source>
</reference>